<protein>
    <submittedName>
        <fullName evidence="1">Uncharacterized protein</fullName>
    </submittedName>
</protein>
<dbReference type="EMBL" id="JABFOQ010000012">
    <property type="protein sequence ID" value="NOJ75545.1"/>
    <property type="molecule type" value="Genomic_DNA"/>
</dbReference>
<evidence type="ECO:0000313" key="1">
    <source>
        <dbReference type="EMBL" id="NOJ75545.1"/>
    </source>
</evidence>
<gene>
    <name evidence="1" type="ORF">HMH06_06835</name>
</gene>
<evidence type="ECO:0000313" key="2">
    <source>
        <dbReference type="Proteomes" id="UP000580344"/>
    </source>
</evidence>
<comment type="caution">
    <text evidence="1">The sequence shown here is derived from an EMBL/GenBank/DDBJ whole genome shotgun (WGS) entry which is preliminary data.</text>
</comment>
<proteinExistence type="predicted"/>
<dbReference type="RefSeq" id="WP_171622860.1">
    <property type="nucleotide sequence ID" value="NZ_CP053698.1"/>
</dbReference>
<accession>A0ABX1WLI6</accession>
<reference evidence="1 2" key="1">
    <citation type="submission" date="2020-05" db="EMBL/GenBank/DDBJ databases">
        <title>Tigecycline resistant gene in Empedobacter stercoris.</title>
        <authorList>
            <person name="Chen Y."/>
            <person name="Cheng Y."/>
            <person name="Zhou K."/>
        </authorList>
    </citation>
    <scope>NUCLEOTIDE SEQUENCE [LARGE SCALE GENOMIC DNA]</scope>
    <source>
        <strain evidence="1 2">ES202</strain>
    </source>
</reference>
<sequence>MKSIWEATFEHNVIRIENNWFSGEKLVVNGQLQDLKQNLFASNLEGHLFTMTKEKLKIKVRLFSDFFRINCILFVDNEQVVLKQIK</sequence>
<keyword evidence="2" id="KW-1185">Reference proteome</keyword>
<dbReference type="Proteomes" id="UP000580344">
    <property type="component" value="Unassembled WGS sequence"/>
</dbReference>
<organism evidence="1 2">
    <name type="scientific">Empedobacter stercoris</name>
    <dbReference type="NCBI Taxonomy" id="1628248"/>
    <lineage>
        <taxon>Bacteria</taxon>
        <taxon>Pseudomonadati</taxon>
        <taxon>Bacteroidota</taxon>
        <taxon>Flavobacteriia</taxon>
        <taxon>Flavobacteriales</taxon>
        <taxon>Weeksellaceae</taxon>
        <taxon>Empedobacter</taxon>
    </lineage>
</organism>
<name>A0ABX1WLI6_9FLAO</name>